<sequence>MFQKPVADSYDSSMNEYAHDEVETVVGPSVQVEGDFASEGNIIVKGTVSGSVKTSKLLSVEGGAKILANVKANEAIVAGQVKGNVRVTNRLELTETAQILGDVSCAVLVVAGGALIHGKLVMKGIEIQDLKPTKKRGLSRLKQSKSIEDDEEEEMGEQAE</sequence>
<dbReference type="EMBL" id="PFBZ01000140">
    <property type="protein sequence ID" value="PIT86432.1"/>
    <property type="molecule type" value="Genomic_DNA"/>
</dbReference>
<accession>A0A2M6W0U2</accession>
<dbReference type="PANTHER" id="PTHR35024">
    <property type="entry name" value="HYPOTHETICAL CYTOSOLIC PROTEIN"/>
    <property type="match status" value="1"/>
</dbReference>
<evidence type="ECO:0000313" key="4">
    <source>
        <dbReference type="Proteomes" id="UP000229362"/>
    </source>
</evidence>
<evidence type="ECO:0000256" key="2">
    <source>
        <dbReference type="SAM" id="MobiDB-lite"/>
    </source>
</evidence>
<proteinExistence type="inferred from homology"/>
<protein>
    <recommendedName>
        <fullName evidence="5">Cell shape determination protein CcmA</fullName>
    </recommendedName>
</protein>
<comment type="caution">
    <text evidence="3">The sequence shown here is derived from an EMBL/GenBank/DDBJ whole genome shotgun (WGS) entry which is preliminary data.</text>
</comment>
<dbReference type="AlphaFoldDB" id="A0A2M6W0U2"/>
<evidence type="ECO:0000256" key="1">
    <source>
        <dbReference type="ARBA" id="ARBA00044755"/>
    </source>
</evidence>
<dbReference type="PANTHER" id="PTHR35024:SF4">
    <property type="entry name" value="POLYMER-FORMING CYTOSKELETAL PROTEIN"/>
    <property type="match status" value="1"/>
</dbReference>
<dbReference type="Proteomes" id="UP000229362">
    <property type="component" value="Unassembled WGS sequence"/>
</dbReference>
<dbReference type="InterPro" id="IPR007607">
    <property type="entry name" value="BacA/B"/>
</dbReference>
<evidence type="ECO:0000313" key="3">
    <source>
        <dbReference type="EMBL" id="PIT86432.1"/>
    </source>
</evidence>
<evidence type="ECO:0008006" key="5">
    <source>
        <dbReference type="Google" id="ProtNLM"/>
    </source>
</evidence>
<comment type="similarity">
    <text evidence="1">Belongs to the bactofilin family.</text>
</comment>
<feature type="region of interest" description="Disordered" evidence="2">
    <location>
        <begin position="135"/>
        <end position="160"/>
    </location>
</feature>
<organism evidence="3 4">
    <name type="scientific">Candidatus Magasanikbacteria bacterium CG10_big_fil_rev_8_21_14_0_10_43_6</name>
    <dbReference type="NCBI Taxonomy" id="1974650"/>
    <lineage>
        <taxon>Bacteria</taxon>
        <taxon>Candidatus Magasanikiibacteriota</taxon>
    </lineage>
</organism>
<name>A0A2M6W0U2_9BACT</name>
<feature type="compositionally biased region" description="Acidic residues" evidence="2">
    <location>
        <begin position="148"/>
        <end position="160"/>
    </location>
</feature>
<gene>
    <name evidence="3" type="ORF">COU33_03230</name>
</gene>
<dbReference type="Pfam" id="PF04519">
    <property type="entry name" value="Bactofilin"/>
    <property type="match status" value="1"/>
</dbReference>
<reference evidence="4" key="1">
    <citation type="submission" date="2017-09" db="EMBL/GenBank/DDBJ databases">
        <title>Depth-based differentiation of microbial function through sediment-hosted aquifers and enrichment of novel symbionts in the deep terrestrial subsurface.</title>
        <authorList>
            <person name="Probst A.J."/>
            <person name="Ladd B."/>
            <person name="Jarett J.K."/>
            <person name="Geller-Mcgrath D.E."/>
            <person name="Sieber C.M.K."/>
            <person name="Emerson J.B."/>
            <person name="Anantharaman K."/>
            <person name="Thomas B.C."/>
            <person name="Malmstrom R."/>
            <person name="Stieglmeier M."/>
            <person name="Klingl A."/>
            <person name="Woyke T."/>
            <person name="Ryan C.M."/>
            <person name="Banfield J.F."/>
        </authorList>
    </citation>
    <scope>NUCLEOTIDE SEQUENCE [LARGE SCALE GENOMIC DNA]</scope>
</reference>